<proteinExistence type="predicted"/>
<reference evidence="2 3" key="1">
    <citation type="submission" date="2016-07" db="EMBL/GenBank/DDBJ databases">
        <title>Multiple horizontal gene transfer events from other fungi enriched the ability of initially mycotrophic Trichoderma (Ascomycota) to feed on dead plant biomass.</title>
        <authorList>
            <consortium name="DOE Joint Genome Institute"/>
            <person name="Aerts A."/>
            <person name="Atanasova L."/>
            <person name="Chenthamara K."/>
            <person name="Zhang J."/>
            <person name="Grujic M."/>
            <person name="Henrissat B."/>
            <person name="Kuo A."/>
            <person name="Salamov A."/>
            <person name="Lipzen A."/>
            <person name="Labutti K."/>
            <person name="Barry K."/>
            <person name="Miao Y."/>
            <person name="Rahimi M.J."/>
            <person name="Shen Q."/>
            <person name="Grigoriev I.V."/>
            <person name="Kubicek C.P."/>
            <person name="Druzhinina I.S."/>
        </authorList>
    </citation>
    <scope>NUCLEOTIDE SEQUENCE [LARGE SCALE GENOMIC DNA]</scope>
    <source>
        <strain evidence="2 3">ATCC 18648</strain>
    </source>
</reference>
<dbReference type="Proteomes" id="UP000240760">
    <property type="component" value="Unassembled WGS sequence"/>
</dbReference>
<protein>
    <submittedName>
        <fullName evidence="2">Uncharacterized protein</fullName>
    </submittedName>
</protein>
<evidence type="ECO:0000313" key="3">
    <source>
        <dbReference type="Proteomes" id="UP000240760"/>
    </source>
</evidence>
<dbReference type="AlphaFoldDB" id="A0A2T4CEB3"/>
<organism evidence="2 3">
    <name type="scientific">Trichoderma longibrachiatum ATCC 18648</name>
    <dbReference type="NCBI Taxonomy" id="983965"/>
    <lineage>
        <taxon>Eukaryota</taxon>
        <taxon>Fungi</taxon>
        <taxon>Dikarya</taxon>
        <taxon>Ascomycota</taxon>
        <taxon>Pezizomycotina</taxon>
        <taxon>Sordariomycetes</taxon>
        <taxon>Hypocreomycetidae</taxon>
        <taxon>Hypocreales</taxon>
        <taxon>Hypocreaceae</taxon>
        <taxon>Trichoderma</taxon>
    </lineage>
</organism>
<accession>A0A2T4CEB3</accession>
<feature type="region of interest" description="Disordered" evidence="1">
    <location>
        <begin position="78"/>
        <end position="128"/>
    </location>
</feature>
<gene>
    <name evidence="2" type="ORF">M440DRAFT_1105302</name>
</gene>
<keyword evidence="3" id="KW-1185">Reference proteome</keyword>
<name>A0A2T4CEB3_TRILO</name>
<dbReference type="EMBL" id="KZ679127">
    <property type="protein sequence ID" value="PTB79872.1"/>
    <property type="molecule type" value="Genomic_DNA"/>
</dbReference>
<evidence type="ECO:0000256" key="1">
    <source>
        <dbReference type="SAM" id="MobiDB-lite"/>
    </source>
</evidence>
<evidence type="ECO:0000313" key="2">
    <source>
        <dbReference type="EMBL" id="PTB79872.1"/>
    </source>
</evidence>
<feature type="region of interest" description="Disordered" evidence="1">
    <location>
        <begin position="1"/>
        <end position="49"/>
    </location>
</feature>
<sequence>MLLQQSKQAGRRPVHMSDNANRLRAKMTRHHQSEKLHTRLQEAPSKNEAWERAAACGDEYEYCRPVSLPRCVSLESLAGKSKSNQSATPSSSAGVPDDRASRPHMTGPREKGGNKREDAEAETKRGGG</sequence>
<feature type="compositionally biased region" description="Basic and acidic residues" evidence="1">
    <location>
        <begin position="31"/>
        <end position="40"/>
    </location>
</feature>
<feature type="compositionally biased region" description="Polar residues" evidence="1">
    <location>
        <begin position="81"/>
        <end position="93"/>
    </location>
</feature>
<feature type="compositionally biased region" description="Basic and acidic residues" evidence="1">
    <location>
        <begin position="96"/>
        <end position="128"/>
    </location>
</feature>